<comment type="caution">
    <text evidence="2">The sequence shown here is derived from an EMBL/GenBank/DDBJ whole genome shotgun (WGS) entry which is preliminary data.</text>
</comment>
<evidence type="ECO:0000256" key="1">
    <source>
        <dbReference type="SAM" id="MobiDB-lite"/>
    </source>
</evidence>
<reference evidence="2" key="1">
    <citation type="submission" date="2021-02" db="EMBL/GenBank/DDBJ databases">
        <authorList>
            <person name="Dougan E. K."/>
            <person name="Rhodes N."/>
            <person name="Thang M."/>
            <person name="Chan C."/>
        </authorList>
    </citation>
    <scope>NUCLEOTIDE SEQUENCE</scope>
</reference>
<feature type="region of interest" description="Disordered" evidence="1">
    <location>
        <begin position="26"/>
        <end position="56"/>
    </location>
</feature>
<dbReference type="Proteomes" id="UP000626109">
    <property type="component" value="Unassembled WGS sequence"/>
</dbReference>
<evidence type="ECO:0000313" key="2">
    <source>
        <dbReference type="EMBL" id="CAE8678174.1"/>
    </source>
</evidence>
<accession>A0A813JGA6</accession>
<proteinExistence type="predicted"/>
<gene>
    <name evidence="2" type="ORF">PGLA2088_LOCUS20667</name>
</gene>
<dbReference type="EMBL" id="CAJNNW010025664">
    <property type="protein sequence ID" value="CAE8678174.1"/>
    <property type="molecule type" value="Genomic_DNA"/>
</dbReference>
<evidence type="ECO:0000313" key="3">
    <source>
        <dbReference type="Proteomes" id="UP000626109"/>
    </source>
</evidence>
<sequence>MMCNGVPEQYRDSFVERLNELEARGYLPKLSEDGSIQMPAAAEPEESGRTTAKGSAATFQLDEDFADTLGRRERFEVPLAPLAVLPYMDRSPRGRGMSDW</sequence>
<dbReference type="AlphaFoldDB" id="A0A813JGA6"/>
<protein>
    <submittedName>
        <fullName evidence="2">Uncharacterized protein</fullName>
    </submittedName>
</protein>
<organism evidence="2 3">
    <name type="scientific">Polarella glacialis</name>
    <name type="common">Dinoflagellate</name>
    <dbReference type="NCBI Taxonomy" id="89957"/>
    <lineage>
        <taxon>Eukaryota</taxon>
        <taxon>Sar</taxon>
        <taxon>Alveolata</taxon>
        <taxon>Dinophyceae</taxon>
        <taxon>Suessiales</taxon>
        <taxon>Suessiaceae</taxon>
        <taxon>Polarella</taxon>
    </lineage>
</organism>
<name>A0A813JGA6_POLGL</name>